<feature type="compositionally biased region" description="Polar residues" evidence="1">
    <location>
        <begin position="43"/>
        <end position="62"/>
    </location>
</feature>
<reference evidence="2 3" key="1">
    <citation type="journal article" date="2024" name="G3 (Bethesda)">
        <title>Genome assembly of Hibiscus sabdariffa L. provides insights into metabolisms of medicinal natural products.</title>
        <authorList>
            <person name="Kim T."/>
        </authorList>
    </citation>
    <scope>NUCLEOTIDE SEQUENCE [LARGE SCALE GENOMIC DNA]</scope>
    <source>
        <strain evidence="2">TK-2024</strain>
        <tissue evidence="2">Old leaves</tissue>
    </source>
</reference>
<gene>
    <name evidence="2" type="ORF">V6N12_074875</name>
</gene>
<accession>A0ABR2D3H8</accession>
<dbReference type="EMBL" id="JBBPBM010000037">
    <property type="protein sequence ID" value="KAK8528345.1"/>
    <property type="molecule type" value="Genomic_DNA"/>
</dbReference>
<evidence type="ECO:0000313" key="3">
    <source>
        <dbReference type="Proteomes" id="UP001472677"/>
    </source>
</evidence>
<feature type="region of interest" description="Disordered" evidence="1">
    <location>
        <begin position="43"/>
        <end position="149"/>
    </location>
</feature>
<sequence>MEKIKVFQTSLTNFLCFQFPNAATFFAAQPTTTHPINLSIATQPKSTAKPSDGAGNTEQMHFSSDDENDIFNWHTPMEHHTQSRATDIPKSSQAQKHKALAPAVREALPVDHPPPEVPATNTDPARCRGKALERRIITRDRTSSPDVEE</sequence>
<feature type="compositionally biased region" description="Basic and acidic residues" evidence="1">
    <location>
        <begin position="130"/>
        <end position="143"/>
    </location>
</feature>
<dbReference type="Proteomes" id="UP001472677">
    <property type="component" value="Unassembled WGS sequence"/>
</dbReference>
<organism evidence="2 3">
    <name type="scientific">Hibiscus sabdariffa</name>
    <name type="common">roselle</name>
    <dbReference type="NCBI Taxonomy" id="183260"/>
    <lineage>
        <taxon>Eukaryota</taxon>
        <taxon>Viridiplantae</taxon>
        <taxon>Streptophyta</taxon>
        <taxon>Embryophyta</taxon>
        <taxon>Tracheophyta</taxon>
        <taxon>Spermatophyta</taxon>
        <taxon>Magnoliopsida</taxon>
        <taxon>eudicotyledons</taxon>
        <taxon>Gunneridae</taxon>
        <taxon>Pentapetalae</taxon>
        <taxon>rosids</taxon>
        <taxon>malvids</taxon>
        <taxon>Malvales</taxon>
        <taxon>Malvaceae</taxon>
        <taxon>Malvoideae</taxon>
        <taxon>Hibiscus</taxon>
    </lineage>
</organism>
<comment type="caution">
    <text evidence="2">The sequence shown here is derived from an EMBL/GenBank/DDBJ whole genome shotgun (WGS) entry which is preliminary data.</text>
</comment>
<evidence type="ECO:0000313" key="2">
    <source>
        <dbReference type="EMBL" id="KAK8528345.1"/>
    </source>
</evidence>
<name>A0ABR2D3H8_9ROSI</name>
<feature type="compositionally biased region" description="Polar residues" evidence="1">
    <location>
        <begin position="83"/>
        <end position="94"/>
    </location>
</feature>
<evidence type="ECO:0000256" key="1">
    <source>
        <dbReference type="SAM" id="MobiDB-lite"/>
    </source>
</evidence>
<keyword evidence="3" id="KW-1185">Reference proteome</keyword>
<protein>
    <submittedName>
        <fullName evidence="2">Uncharacterized protein</fullName>
    </submittedName>
</protein>
<proteinExistence type="predicted"/>